<dbReference type="EMBL" id="VSRR010013749">
    <property type="protein sequence ID" value="MPC56172.1"/>
    <property type="molecule type" value="Genomic_DNA"/>
</dbReference>
<organism evidence="2 3">
    <name type="scientific">Portunus trituberculatus</name>
    <name type="common">Swimming crab</name>
    <name type="synonym">Neptunus trituberculatus</name>
    <dbReference type="NCBI Taxonomy" id="210409"/>
    <lineage>
        <taxon>Eukaryota</taxon>
        <taxon>Metazoa</taxon>
        <taxon>Ecdysozoa</taxon>
        <taxon>Arthropoda</taxon>
        <taxon>Crustacea</taxon>
        <taxon>Multicrustacea</taxon>
        <taxon>Malacostraca</taxon>
        <taxon>Eumalacostraca</taxon>
        <taxon>Eucarida</taxon>
        <taxon>Decapoda</taxon>
        <taxon>Pleocyemata</taxon>
        <taxon>Brachyura</taxon>
        <taxon>Eubrachyura</taxon>
        <taxon>Portunoidea</taxon>
        <taxon>Portunidae</taxon>
        <taxon>Portuninae</taxon>
        <taxon>Portunus</taxon>
    </lineage>
</organism>
<accession>A0A5B7GB82</accession>
<sequence>MFWMGCAKVFQSMYCFFLLMLWPLSPVGTLEEYVWGSAVQFPPISCPGTISPPKRIFGLTT</sequence>
<feature type="signal peptide" evidence="1">
    <location>
        <begin position="1"/>
        <end position="29"/>
    </location>
</feature>
<feature type="chain" id="PRO_5022692824" evidence="1">
    <location>
        <begin position="30"/>
        <end position="61"/>
    </location>
</feature>
<keyword evidence="3" id="KW-1185">Reference proteome</keyword>
<dbReference type="Proteomes" id="UP000324222">
    <property type="component" value="Unassembled WGS sequence"/>
</dbReference>
<dbReference type="AlphaFoldDB" id="A0A5B7GB82"/>
<comment type="caution">
    <text evidence="2">The sequence shown here is derived from an EMBL/GenBank/DDBJ whole genome shotgun (WGS) entry which is preliminary data.</text>
</comment>
<keyword evidence="1" id="KW-0732">Signal</keyword>
<proteinExistence type="predicted"/>
<evidence type="ECO:0000256" key="1">
    <source>
        <dbReference type="SAM" id="SignalP"/>
    </source>
</evidence>
<reference evidence="2 3" key="1">
    <citation type="submission" date="2019-05" db="EMBL/GenBank/DDBJ databases">
        <title>Another draft genome of Portunus trituberculatus and its Hox gene families provides insights of decapod evolution.</title>
        <authorList>
            <person name="Jeong J.-H."/>
            <person name="Song I."/>
            <person name="Kim S."/>
            <person name="Choi T."/>
            <person name="Kim D."/>
            <person name="Ryu S."/>
            <person name="Kim W."/>
        </authorList>
    </citation>
    <scope>NUCLEOTIDE SEQUENCE [LARGE SCALE GENOMIC DNA]</scope>
    <source>
        <tissue evidence="2">Muscle</tissue>
    </source>
</reference>
<name>A0A5B7GB82_PORTR</name>
<evidence type="ECO:0000313" key="2">
    <source>
        <dbReference type="EMBL" id="MPC56172.1"/>
    </source>
</evidence>
<gene>
    <name evidence="2" type="ORF">E2C01_050125</name>
</gene>
<evidence type="ECO:0000313" key="3">
    <source>
        <dbReference type="Proteomes" id="UP000324222"/>
    </source>
</evidence>
<protein>
    <submittedName>
        <fullName evidence="2">Uncharacterized protein</fullName>
    </submittedName>
</protein>